<reference evidence="1" key="1">
    <citation type="submission" date="2020-05" db="EMBL/GenBank/DDBJ databases">
        <authorList>
            <person name="Chiriac C."/>
            <person name="Salcher M."/>
            <person name="Ghai R."/>
            <person name="Kavagutti S V."/>
        </authorList>
    </citation>
    <scope>NUCLEOTIDE SEQUENCE</scope>
</reference>
<dbReference type="AlphaFoldDB" id="A0A6J6GNA6"/>
<accession>A0A6J6GNA6</accession>
<gene>
    <name evidence="1" type="ORF">UFOPK1808_00784</name>
</gene>
<name>A0A6J6GNA6_9ZZZZ</name>
<dbReference type="Gene3D" id="1.20.150.30">
    <property type="entry name" value="Zincin-like metallopeptidase, N-terminal domain"/>
    <property type="match status" value="1"/>
</dbReference>
<evidence type="ECO:0000313" key="1">
    <source>
        <dbReference type="EMBL" id="CAB4601293.1"/>
    </source>
</evidence>
<protein>
    <submittedName>
        <fullName evidence="1">Unannotated protein</fullName>
    </submittedName>
</protein>
<dbReference type="EMBL" id="CAEZUL010000075">
    <property type="protein sequence ID" value="CAB4601293.1"/>
    <property type="molecule type" value="Genomic_DNA"/>
</dbReference>
<dbReference type="Pfam" id="PF10103">
    <property type="entry name" value="Zincin_2"/>
    <property type="match status" value="1"/>
</dbReference>
<dbReference type="InterPro" id="IPR018766">
    <property type="entry name" value="Zinicin_2"/>
</dbReference>
<dbReference type="PANTHER" id="PTHR39420:SF2">
    <property type="entry name" value="HYDROLASE"/>
    <property type="match status" value="1"/>
</dbReference>
<organism evidence="1">
    <name type="scientific">freshwater metagenome</name>
    <dbReference type="NCBI Taxonomy" id="449393"/>
    <lineage>
        <taxon>unclassified sequences</taxon>
        <taxon>metagenomes</taxon>
        <taxon>ecological metagenomes</taxon>
    </lineage>
</organism>
<sequence>MSDGDITPPNPFGGIPFLNDMMRAMGQQGPLNWDLALQFAQLGAVGDTPDPEPDTKTRLAYNALADIADLHVRAITSLSTGPHDRHTEILTSTRARWAQRTLSDLRPLFTNLATALGTRDTPAETPDDPMAAMLANLTGMMAPSMMGMSIGSMIGSLASHALGQYELPLARPHASEILIVSSSVDSFAHEWEIAEDDMRMWVLIHELASHAILHSPAITDGLTALIQAHVSAFRPNPEALMDSMSDIDPSQDDAMAHIQSMFSDPMVLMGAVRTPEQESMAPVLDAHIAAVSGYIDFVVDTVSAQLLGASSPISEAVRRRRVNVGNSSHLVQQLLGISQSRVQQQRGRAFIEGVVEREGTAALPQMLTAAPFLPTPNEIDAPGLWLARLETEK</sequence>
<dbReference type="NCBIfam" id="TIGR03624">
    <property type="entry name" value="putative hydrolase"/>
    <property type="match status" value="1"/>
</dbReference>
<dbReference type="PANTHER" id="PTHR39420">
    <property type="match status" value="1"/>
</dbReference>
<dbReference type="SUPFAM" id="SSF55486">
    <property type="entry name" value="Metalloproteases ('zincins'), catalytic domain"/>
    <property type="match status" value="1"/>
</dbReference>
<proteinExistence type="predicted"/>
<dbReference type="InterPro" id="IPR042271">
    <property type="entry name" value="Zinicin_2_N"/>
</dbReference>